<sequence>MGKCFLILFQFADMSIGNNSTSQEILNLIGDEAFTRLCMVFGGTRLPIADSVGSRQRLGVVVGDALAEKMISQFRGEALEIPKLSSLEVKKRHQAIINDLAGGMNVKTAAIKYDMTQRNIRKIANQHSKDNK</sequence>
<organism evidence="2 3">
    <name type="scientific">Nitrosomonas nitrosa</name>
    <dbReference type="NCBI Taxonomy" id="52442"/>
    <lineage>
        <taxon>Bacteria</taxon>
        <taxon>Pseudomonadati</taxon>
        <taxon>Pseudomonadota</taxon>
        <taxon>Betaproteobacteria</taxon>
        <taxon>Nitrosomonadales</taxon>
        <taxon>Nitrosomonadaceae</taxon>
        <taxon>Nitrosomonas</taxon>
    </lineage>
</organism>
<proteinExistence type="predicted"/>
<name>A0A8H9DAB3_9PROT</name>
<evidence type="ECO:0000313" key="2">
    <source>
        <dbReference type="EMBL" id="CAE6503441.1"/>
    </source>
</evidence>
<evidence type="ECO:0000259" key="1">
    <source>
        <dbReference type="Pfam" id="PF08765"/>
    </source>
</evidence>
<comment type="caution">
    <text evidence="2">The sequence shown here is derived from an EMBL/GenBank/DDBJ whole genome shotgun (WGS) entry which is preliminary data.</text>
</comment>
<dbReference type="RefSeq" id="WP_204799740.1">
    <property type="nucleotide sequence ID" value="NZ_CAJNAP010000012.1"/>
</dbReference>
<dbReference type="InterPro" id="IPR009057">
    <property type="entry name" value="Homeodomain-like_sf"/>
</dbReference>
<dbReference type="AlphaFoldDB" id="A0A8H9DAB3"/>
<evidence type="ECO:0000313" key="3">
    <source>
        <dbReference type="Proteomes" id="UP000601736"/>
    </source>
</evidence>
<dbReference type="Gene3D" id="1.10.10.60">
    <property type="entry name" value="Homeodomain-like"/>
    <property type="match status" value="1"/>
</dbReference>
<dbReference type="InterPro" id="IPR014875">
    <property type="entry name" value="Mor_transcription_activator"/>
</dbReference>
<protein>
    <recommendedName>
        <fullName evidence="1">Mor transcription activator domain-containing protein</fullName>
    </recommendedName>
</protein>
<accession>A0A8H9DAB3</accession>
<dbReference type="Proteomes" id="UP000601736">
    <property type="component" value="Unassembled WGS sequence"/>
</dbReference>
<dbReference type="Pfam" id="PF08765">
    <property type="entry name" value="Mor"/>
    <property type="match status" value="1"/>
</dbReference>
<feature type="domain" description="Mor transcription activator" evidence="1">
    <location>
        <begin position="59"/>
        <end position="129"/>
    </location>
</feature>
<dbReference type="EMBL" id="CAJNAP010000012">
    <property type="protein sequence ID" value="CAE6503441.1"/>
    <property type="molecule type" value="Genomic_DNA"/>
</dbReference>
<dbReference type="SUPFAM" id="SSF46689">
    <property type="entry name" value="Homeodomain-like"/>
    <property type="match status" value="1"/>
</dbReference>
<reference evidence="2" key="1">
    <citation type="submission" date="2021-02" db="EMBL/GenBank/DDBJ databases">
        <authorList>
            <person name="Han P."/>
        </authorList>
    </citation>
    <scope>NUCLEOTIDE SEQUENCE</scope>
    <source>
        <strain evidence="2">Nitrosomonas nitrosa 18-3D</strain>
    </source>
</reference>
<gene>
    <name evidence="2" type="ORF">NMYAN_20351</name>
</gene>